<evidence type="ECO:0008006" key="4">
    <source>
        <dbReference type="Google" id="ProtNLM"/>
    </source>
</evidence>
<evidence type="ECO:0000313" key="3">
    <source>
        <dbReference type="Proteomes" id="UP000198727"/>
    </source>
</evidence>
<keyword evidence="1" id="KW-1133">Transmembrane helix</keyword>
<proteinExistence type="predicted"/>
<reference evidence="3" key="1">
    <citation type="submission" date="2016-10" db="EMBL/GenBank/DDBJ databases">
        <authorList>
            <person name="Varghese N."/>
            <person name="Submissions S."/>
        </authorList>
    </citation>
    <scope>NUCLEOTIDE SEQUENCE [LARGE SCALE GENOMIC DNA]</scope>
    <source>
        <strain evidence="3">CGMCC 4.5579</strain>
    </source>
</reference>
<feature type="transmembrane region" description="Helical" evidence="1">
    <location>
        <begin position="21"/>
        <end position="40"/>
    </location>
</feature>
<protein>
    <recommendedName>
        <fullName evidence="4">Integral membrane protein</fullName>
    </recommendedName>
</protein>
<accession>A0A1I5UXE3</accession>
<keyword evidence="1" id="KW-0472">Membrane</keyword>
<keyword evidence="3" id="KW-1185">Reference proteome</keyword>
<evidence type="ECO:0000313" key="2">
    <source>
        <dbReference type="EMBL" id="SFP99925.1"/>
    </source>
</evidence>
<organism evidence="2 3">
    <name type="scientific">Amycolatopsis arida</name>
    <dbReference type="NCBI Taxonomy" id="587909"/>
    <lineage>
        <taxon>Bacteria</taxon>
        <taxon>Bacillati</taxon>
        <taxon>Actinomycetota</taxon>
        <taxon>Actinomycetes</taxon>
        <taxon>Pseudonocardiales</taxon>
        <taxon>Pseudonocardiaceae</taxon>
        <taxon>Amycolatopsis</taxon>
    </lineage>
</organism>
<keyword evidence="1" id="KW-0812">Transmembrane</keyword>
<dbReference type="EMBL" id="FOWW01000004">
    <property type="protein sequence ID" value="SFP99925.1"/>
    <property type="molecule type" value="Genomic_DNA"/>
</dbReference>
<feature type="transmembrane region" description="Helical" evidence="1">
    <location>
        <begin position="77"/>
        <end position="93"/>
    </location>
</feature>
<gene>
    <name evidence="2" type="ORF">SAMN05421810_104151</name>
</gene>
<evidence type="ECO:0000256" key="1">
    <source>
        <dbReference type="SAM" id="Phobius"/>
    </source>
</evidence>
<dbReference type="AlphaFoldDB" id="A0A1I5UXE3"/>
<dbReference type="InterPro" id="IPR046096">
    <property type="entry name" value="DUF6114"/>
</dbReference>
<name>A0A1I5UXE3_9PSEU</name>
<dbReference type="RefSeq" id="WP_177216931.1">
    <property type="nucleotide sequence ID" value="NZ_FOWW01000004.1"/>
</dbReference>
<dbReference type="Pfam" id="PF19609">
    <property type="entry name" value="DUF6114"/>
    <property type="match status" value="1"/>
</dbReference>
<sequence length="138" mass="14578">MPATRTGVGTWFRAWRRTRPFLAGLVTTLAGLELLFVPLWSAKFLLVQGVTGVGALLAGAVLVGCGILLLRLPHRRVPLGIVVLVFGFVSYVTTNLGGFLVGMVLALVGGSLALAWSPPRPAGTNTEVRRTTDVAEPT</sequence>
<feature type="transmembrane region" description="Helical" evidence="1">
    <location>
        <begin position="46"/>
        <end position="70"/>
    </location>
</feature>
<dbReference type="STRING" id="587909.SAMN05421810_104151"/>
<dbReference type="Proteomes" id="UP000198727">
    <property type="component" value="Unassembled WGS sequence"/>
</dbReference>